<feature type="compositionally biased region" description="Basic and acidic residues" evidence="5">
    <location>
        <begin position="373"/>
        <end position="387"/>
    </location>
</feature>
<dbReference type="PANTHER" id="PTHR21539">
    <property type="entry name" value="SAGA-ASSOCIATED FACTOR 29"/>
    <property type="match status" value="1"/>
</dbReference>
<feature type="compositionally biased region" description="Basic and acidic residues" evidence="5">
    <location>
        <begin position="11"/>
        <end position="20"/>
    </location>
</feature>
<dbReference type="GO" id="GO:0005634">
    <property type="term" value="C:nucleus"/>
    <property type="evidence" value="ECO:0007669"/>
    <property type="project" value="UniProtKB-SubCell"/>
</dbReference>
<feature type="domain" description="SGF29 C-terminal" evidence="6">
    <location>
        <begin position="250"/>
        <end position="387"/>
    </location>
</feature>
<feature type="compositionally biased region" description="Low complexity" evidence="5">
    <location>
        <begin position="204"/>
        <end position="231"/>
    </location>
</feature>
<dbReference type="EMBL" id="ML978122">
    <property type="protein sequence ID" value="KAF2102673.1"/>
    <property type="molecule type" value="Genomic_DNA"/>
</dbReference>
<comment type="caution">
    <text evidence="7">The sequence shown here is derived from an EMBL/GenBank/DDBJ whole genome shotgun (WGS) entry which is preliminary data.</text>
</comment>
<keyword evidence="4" id="KW-0539">Nucleus</keyword>
<proteinExistence type="predicted"/>
<keyword evidence="2" id="KW-0805">Transcription regulation</keyword>
<evidence type="ECO:0000259" key="6">
    <source>
        <dbReference type="PROSITE" id="PS51518"/>
    </source>
</evidence>
<dbReference type="Proteomes" id="UP000799772">
    <property type="component" value="Unassembled WGS sequence"/>
</dbReference>
<dbReference type="OrthoDB" id="10265994at2759"/>
<evidence type="ECO:0000313" key="8">
    <source>
        <dbReference type="Proteomes" id="UP000799772"/>
    </source>
</evidence>
<dbReference type="Gene3D" id="2.30.30.140">
    <property type="match status" value="1"/>
</dbReference>
<evidence type="ECO:0000256" key="3">
    <source>
        <dbReference type="ARBA" id="ARBA00023163"/>
    </source>
</evidence>
<feature type="region of interest" description="Disordered" evidence="5">
    <location>
        <begin position="1"/>
        <end position="20"/>
    </location>
</feature>
<protein>
    <recommendedName>
        <fullName evidence="6">SGF29 C-terminal domain-containing protein</fullName>
    </recommendedName>
</protein>
<keyword evidence="3" id="KW-0804">Transcription</keyword>
<dbReference type="CDD" id="cd20394">
    <property type="entry name" value="Tudor_SGF29_rpt2"/>
    <property type="match status" value="1"/>
</dbReference>
<organism evidence="7 8">
    <name type="scientific">Rhizodiscina lignyota</name>
    <dbReference type="NCBI Taxonomy" id="1504668"/>
    <lineage>
        <taxon>Eukaryota</taxon>
        <taxon>Fungi</taxon>
        <taxon>Dikarya</taxon>
        <taxon>Ascomycota</taxon>
        <taxon>Pezizomycotina</taxon>
        <taxon>Dothideomycetes</taxon>
        <taxon>Pleosporomycetidae</taxon>
        <taxon>Aulographales</taxon>
        <taxon>Rhizodiscinaceae</taxon>
        <taxon>Rhizodiscina</taxon>
    </lineage>
</organism>
<dbReference type="InterPro" id="IPR047287">
    <property type="entry name" value="Tudor_SGF29_rpt2"/>
</dbReference>
<reference evidence="7" key="1">
    <citation type="journal article" date="2020" name="Stud. Mycol.">
        <title>101 Dothideomycetes genomes: a test case for predicting lifestyles and emergence of pathogens.</title>
        <authorList>
            <person name="Haridas S."/>
            <person name="Albert R."/>
            <person name="Binder M."/>
            <person name="Bloem J."/>
            <person name="Labutti K."/>
            <person name="Salamov A."/>
            <person name="Andreopoulos B."/>
            <person name="Baker S."/>
            <person name="Barry K."/>
            <person name="Bills G."/>
            <person name="Bluhm B."/>
            <person name="Cannon C."/>
            <person name="Castanera R."/>
            <person name="Culley D."/>
            <person name="Daum C."/>
            <person name="Ezra D."/>
            <person name="Gonzalez J."/>
            <person name="Henrissat B."/>
            <person name="Kuo A."/>
            <person name="Liang C."/>
            <person name="Lipzen A."/>
            <person name="Lutzoni F."/>
            <person name="Magnuson J."/>
            <person name="Mondo S."/>
            <person name="Nolan M."/>
            <person name="Ohm R."/>
            <person name="Pangilinan J."/>
            <person name="Park H.-J."/>
            <person name="Ramirez L."/>
            <person name="Alfaro M."/>
            <person name="Sun H."/>
            <person name="Tritt A."/>
            <person name="Yoshinaga Y."/>
            <person name="Zwiers L.-H."/>
            <person name="Turgeon B."/>
            <person name="Goodwin S."/>
            <person name="Spatafora J."/>
            <person name="Crous P."/>
            <person name="Grigoriev I."/>
        </authorList>
    </citation>
    <scope>NUCLEOTIDE SEQUENCE</scope>
    <source>
        <strain evidence="7">CBS 133067</strain>
    </source>
</reference>
<evidence type="ECO:0000256" key="4">
    <source>
        <dbReference type="ARBA" id="ARBA00023242"/>
    </source>
</evidence>
<feature type="compositionally biased region" description="Basic and acidic residues" evidence="5">
    <location>
        <begin position="138"/>
        <end position="150"/>
    </location>
</feature>
<comment type="subcellular location">
    <subcellularLocation>
        <location evidence="1">Nucleus</location>
    </subcellularLocation>
</comment>
<evidence type="ECO:0000256" key="1">
    <source>
        <dbReference type="ARBA" id="ARBA00004123"/>
    </source>
</evidence>
<evidence type="ECO:0000256" key="2">
    <source>
        <dbReference type="ARBA" id="ARBA00023015"/>
    </source>
</evidence>
<feature type="compositionally biased region" description="Low complexity" evidence="5">
    <location>
        <begin position="118"/>
        <end position="131"/>
    </location>
</feature>
<dbReference type="GO" id="GO:0000124">
    <property type="term" value="C:SAGA complex"/>
    <property type="evidence" value="ECO:0007669"/>
    <property type="project" value="InterPro"/>
</dbReference>
<dbReference type="InterPro" id="IPR010750">
    <property type="entry name" value="SGF29_tudor-like_dom"/>
</dbReference>
<dbReference type="PANTHER" id="PTHR21539:SF0">
    <property type="entry name" value="SAGA-ASSOCIATED FACTOR 29"/>
    <property type="match status" value="1"/>
</dbReference>
<dbReference type="InterPro" id="IPR037802">
    <property type="entry name" value="SGF29"/>
</dbReference>
<feature type="region of interest" description="Disordered" evidence="5">
    <location>
        <begin position="367"/>
        <end position="387"/>
    </location>
</feature>
<evidence type="ECO:0000313" key="7">
    <source>
        <dbReference type="EMBL" id="KAF2102673.1"/>
    </source>
</evidence>
<accession>A0A9P4M9D4</accession>
<gene>
    <name evidence="7" type="ORF">NA57DRAFT_71661</name>
</gene>
<evidence type="ECO:0000256" key="5">
    <source>
        <dbReference type="SAM" id="MobiDB-lite"/>
    </source>
</evidence>
<sequence length="387" mass="41369">MSSARRGRPSQTKDDASEERHLWQAIYEAMKGADEKLEKANKNHARIMELEKIISLKEANGESYPIEAGRELDKLLRENISGIEDLSTDVGIEEEPPHGSIAQQLEILIALRGETDNAPPAASRASSSAKAGRNPKRAKLDIGDGDRDSIAADSPGGPSPKVTVPTGAASRLLKQGGASRSGSVPAAREPSVKTEDGDADVLKAAATPTPSTSTVASASASAPSTSTAGPSERLKLTVGAEVFYRNSPRPTPRGKPSSIAAPLEQPEGEGILCSVTSVIGEGKQRRYEIRDIDDSLPTPPQPYRASVSALVSIPPPEMNEKLPSLSSGKQVLALYPSTTTFYKAEVVTPKDKSEAKKGWVRLRFEGEDEAEKEQEVERRYVLPDSVK</sequence>
<name>A0A9P4M9D4_9PEZI</name>
<feature type="region of interest" description="Disordered" evidence="5">
    <location>
        <begin position="112"/>
        <end position="267"/>
    </location>
</feature>
<dbReference type="PROSITE" id="PS51518">
    <property type="entry name" value="SGF29_C"/>
    <property type="match status" value="1"/>
</dbReference>
<keyword evidence="8" id="KW-1185">Reference proteome</keyword>
<dbReference type="Pfam" id="PF07039">
    <property type="entry name" value="SGF29_Tudor"/>
    <property type="match status" value="1"/>
</dbReference>
<dbReference type="AlphaFoldDB" id="A0A9P4M9D4"/>